<proteinExistence type="predicted"/>
<gene>
    <name evidence="2" type="ORF">SAMN05216389_11514</name>
</gene>
<keyword evidence="1" id="KW-0472">Membrane</keyword>
<keyword evidence="1" id="KW-1133">Transmembrane helix</keyword>
<name>A0A1I0FEY7_9BACI</name>
<dbReference type="STRING" id="930131.SAMN05216389_11514"/>
<evidence type="ECO:0000256" key="1">
    <source>
        <dbReference type="SAM" id="Phobius"/>
    </source>
</evidence>
<evidence type="ECO:0000313" key="3">
    <source>
        <dbReference type="Proteomes" id="UP000198618"/>
    </source>
</evidence>
<sequence>MHSILDTFLGNMTTIIAFMFIALKLKELIITRIQISSYLLLLTPILVSLLSMLIMHHPLEYNGMRIDLRGVPLYFISYVMGWK</sequence>
<feature type="transmembrane region" description="Helical" evidence="1">
    <location>
        <begin position="6"/>
        <end position="23"/>
    </location>
</feature>
<organism evidence="2 3">
    <name type="scientific">Oceanobacillus limi</name>
    <dbReference type="NCBI Taxonomy" id="930131"/>
    <lineage>
        <taxon>Bacteria</taxon>
        <taxon>Bacillati</taxon>
        <taxon>Bacillota</taxon>
        <taxon>Bacilli</taxon>
        <taxon>Bacillales</taxon>
        <taxon>Bacillaceae</taxon>
        <taxon>Oceanobacillus</taxon>
    </lineage>
</organism>
<dbReference type="RefSeq" id="WP_244513578.1">
    <property type="nucleotide sequence ID" value="NZ_FOHE01000015.1"/>
</dbReference>
<keyword evidence="1" id="KW-0812">Transmembrane</keyword>
<dbReference type="EMBL" id="FOHE01000015">
    <property type="protein sequence ID" value="SET56730.1"/>
    <property type="molecule type" value="Genomic_DNA"/>
</dbReference>
<reference evidence="2 3" key="1">
    <citation type="submission" date="2016-10" db="EMBL/GenBank/DDBJ databases">
        <authorList>
            <person name="de Groot N.N."/>
        </authorList>
    </citation>
    <scope>NUCLEOTIDE SEQUENCE [LARGE SCALE GENOMIC DNA]</scope>
    <source>
        <strain evidence="2 3">IBRC-M 10780</strain>
    </source>
</reference>
<accession>A0A1I0FEY7</accession>
<feature type="transmembrane region" description="Helical" evidence="1">
    <location>
        <begin position="35"/>
        <end position="55"/>
    </location>
</feature>
<dbReference type="AlphaFoldDB" id="A0A1I0FEY7"/>
<keyword evidence="3" id="KW-1185">Reference proteome</keyword>
<evidence type="ECO:0000313" key="2">
    <source>
        <dbReference type="EMBL" id="SET56730.1"/>
    </source>
</evidence>
<protein>
    <submittedName>
        <fullName evidence="2">Diguanylate cyclase</fullName>
    </submittedName>
</protein>
<dbReference type="Proteomes" id="UP000198618">
    <property type="component" value="Unassembled WGS sequence"/>
</dbReference>